<dbReference type="GO" id="GO:0008734">
    <property type="term" value="F:L-aspartate oxidase activity"/>
    <property type="evidence" value="ECO:0007669"/>
    <property type="project" value="UniProtKB-EC"/>
</dbReference>
<comment type="function">
    <text evidence="12">Catalyzes the oxidation of L-aspartate to iminoaspartate.</text>
</comment>
<dbReference type="PANTHER" id="PTHR42716:SF2">
    <property type="entry name" value="L-ASPARTATE OXIDASE, CHLOROPLASTIC"/>
    <property type="match status" value="1"/>
</dbReference>
<comment type="caution">
    <text evidence="15">The sequence shown here is derived from an EMBL/GenBank/DDBJ whole genome shotgun (WGS) entry which is preliminary data.</text>
</comment>
<dbReference type="InterPro" id="IPR036188">
    <property type="entry name" value="FAD/NAD-bd_sf"/>
</dbReference>
<keyword evidence="16" id="KW-1185">Reference proteome</keyword>
<dbReference type="SUPFAM" id="SSF56425">
    <property type="entry name" value="Succinate dehydrogenase/fumarate reductase flavoprotein, catalytic domain"/>
    <property type="match status" value="1"/>
</dbReference>
<evidence type="ECO:0000256" key="1">
    <source>
        <dbReference type="ARBA" id="ARBA00001974"/>
    </source>
</evidence>
<evidence type="ECO:0000256" key="8">
    <source>
        <dbReference type="ARBA" id="ARBA00022827"/>
    </source>
</evidence>
<reference evidence="15 16" key="1">
    <citation type="submission" date="2021-02" db="EMBL/GenBank/DDBJ databases">
        <title>Bacillus sp. RD4P76, an endophyte from a halophyte.</title>
        <authorList>
            <person name="Sun J.-Q."/>
        </authorList>
    </citation>
    <scope>NUCLEOTIDE SEQUENCE [LARGE SCALE GENOMIC DNA]</scope>
    <source>
        <strain evidence="15 16">RD4P76</strain>
    </source>
</reference>
<keyword evidence="6 12" id="KW-0285">Flavoprotein</keyword>
<evidence type="ECO:0000256" key="4">
    <source>
        <dbReference type="ARBA" id="ARBA00012173"/>
    </source>
</evidence>
<keyword evidence="7 12" id="KW-0662">Pyridine nucleotide biosynthesis</keyword>
<protein>
    <recommendedName>
        <fullName evidence="5 11">L-aspartate oxidase</fullName>
        <ecNumber evidence="4 11">1.4.3.16</ecNumber>
    </recommendedName>
</protein>
<dbReference type="InterPro" id="IPR015939">
    <property type="entry name" value="Fum_Rdtase/Succ_DH_flav-like_C"/>
</dbReference>
<evidence type="ECO:0000256" key="10">
    <source>
        <dbReference type="ARBA" id="ARBA00048305"/>
    </source>
</evidence>
<keyword evidence="8 12" id="KW-0274">FAD</keyword>
<comment type="catalytic activity">
    <reaction evidence="10">
        <text>L-aspartate + O2 = iminosuccinate + H2O2</text>
        <dbReference type="Rhea" id="RHEA:25876"/>
        <dbReference type="ChEBI" id="CHEBI:15379"/>
        <dbReference type="ChEBI" id="CHEBI:16240"/>
        <dbReference type="ChEBI" id="CHEBI:29991"/>
        <dbReference type="ChEBI" id="CHEBI:77875"/>
        <dbReference type="EC" id="1.4.3.16"/>
    </reaction>
    <physiologicalReaction direction="left-to-right" evidence="10">
        <dbReference type="Rhea" id="RHEA:25877"/>
    </physiologicalReaction>
</comment>
<evidence type="ECO:0000313" key="16">
    <source>
        <dbReference type="Proteomes" id="UP001518925"/>
    </source>
</evidence>
<dbReference type="Pfam" id="PF02910">
    <property type="entry name" value="Succ_DH_flav_C"/>
    <property type="match status" value="1"/>
</dbReference>
<dbReference type="PANTHER" id="PTHR42716">
    <property type="entry name" value="L-ASPARTATE OXIDASE"/>
    <property type="match status" value="1"/>
</dbReference>
<dbReference type="InterPro" id="IPR027477">
    <property type="entry name" value="Succ_DH/fumarate_Rdtase_cat_sf"/>
</dbReference>
<evidence type="ECO:0000256" key="9">
    <source>
        <dbReference type="ARBA" id="ARBA00023002"/>
    </source>
</evidence>
<evidence type="ECO:0000256" key="12">
    <source>
        <dbReference type="RuleBase" id="RU362049"/>
    </source>
</evidence>
<feature type="domain" description="Fumarate reductase/succinate dehydrogenase flavoprotein-like C-terminal" evidence="14">
    <location>
        <begin position="414"/>
        <end position="501"/>
    </location>
</feature>
<dbReference type="NCBIfam" id="TIGR00551">
    <property type="entry name" value="nadB"/>
    <property type="match status" value="1"/>
</dbReference>
<evidence type="ECO:0000256" key="3">
    <source>
        <dbReference type="ARBA" id="ARBA00008562"/>
    </source>
</evidence>
<dbReference type="Pfam" id="PF00890">
    <property type="entry name" value="FAD_binding_2"/>
    <property type="match status" value="1"/>
</dbReference>
<evidence type="ECO:0000256" key="11">
    <source>
        <dbReference type="NCBIfam" id="TIGR00551"/>
    </source>
</evidence>
<dbReference type="Proteomes" id="UP001518925">
    <property type="component" value="Unassembled WGS sequence"/>
</dbReference>
<evidence type="ECO:0000256" key="5">
    <source>
        <dbReference type="ARBA" id="ARBA00021901"/>
    </source>
</evidence>
<dbReference type="Gene3D" id="3.90.700.10">
    <property type="entry name" value="Succinate dehydrogenase/fumarate reductase flavoprotein, catalytic domain"/>
    <property type="match status" value="1"/>
</dbReference>
<dbReference type="SUPFAM" id="SSF46977">
    <property type="entry name" value="Succinate dehydrogenase/fumarate reductase flavoprotein C-terminal domain"/>
    <property type="match status" value="1"/>
</dbReference>
<dbReference type="InterPro" id="IPR005288">
    <property type="entry name" value="NadB"/>
</dbReference>
<comment type="subcellular location">
    <subcellularLocation>
        <location evidence="12">Cytoplasm</location>
    </subcellularLocation>
</comment>
<dbReference type="NCBIfam" id="NF005978">
    <property type="entry name" value="PRK08071.1"/>
    <property type="match status" value="1"/>
</dbReference>
<evidence type="ECO:0000256" key="6">
    <source>
        <dbReference type="ARBA" id="ARBA00022630"/>
    </source>
</evidence>
<accession>A0ABS2DML1</accession>
<dbReference type="RefSeq" id="WP_204205216.1">
    <property type="nucleotide sequence ID" value="NZ_JAFELM010000044.1"/>
</dbReference>
<proteinExistence type="inferred from homology"/>
<comment type="pathway">
    <text evidence="2 12">Cofactor biosynthesis; NAD(+) biosynthesis; iminoaspartate from L-aspartate (oxidase route): step 1/1.</text>
</comment>
<evidence type="ECO:0000259" key="13">
    <source>
        <dbReference type="Pfam" id="PF00890"/>
    </source>
</evidence>
<evidence type="ECO:0000313" key="15">
    <source>
        <dbReference type="EMBL" id="MBM6619731.1"/>
    </source>
</evidence>
<dbReference type="Gene3D" id="3.50.50.60">
    <property type="entry name" value="FAD/NAD(P)-binding domain"/>
    <property type="match status" value="1"/>
</dbReference>
<organism evidence="15 16">
    <name type="scientific">Bacillus suaedaesalsae</name>
    <dbReference type="NCBI Taxonomy" id="2810349"/>
    <lineage>
        <taxon>Bacteria</taxon>
        <taxon>Bacillati</taxon>
        <taxon>Bacillota</taxon>
        <taxon>Bacilli</taxon>
        <taxon>Bacillales</taxon>
        <taxon>Bacillaceae</taxon>
        <taxon>Bacillus</taxon>
    </lineage>
</organism>
<evidence type="ECO:0000256" key="2">
    <source>
        <dbReference type="ARBA" id="ARBA00004950"/>
    </source>
</evidence>
<sequence length="510" mass="56456">MPKSDVVIIGSGLAALVAASRLCMDKNVIIFTKSNKRHSNSMLAQGGVASSVDQEDSWFSHYQDTLVAGCNHNEEDAVRQLVRNGPLYINEMIKCGMKFDRDNTGNLLLGHEGAHSYRRILHAGGDATGEALISFLLGRLKENCSIIEHHMAIDLIMDDGLCRGVNALDEDNNLVTYNADYVILATGGCGAIYEYTSNDSSVIGDGYAMAFRAGAELLDMEFVQFHPTLLKSNGLAVGLVSEAVRGEGAVLRLGNGLPIMEGIHPLLDLAPRDIVSRAIYNELKNGKDVFLDISMIQNFKERFPTISKLCSENGISIEEGKLPVVPGAHFMMGGIKVNEMSETNIPGLYAVGEVACTRVHGANRLASNSLLEGIVFANRLADSILDGNKPRINKNHDKLNVEQAPNYVEFFSKQDIQKLMMKHVGIVRNREGLEELIRQFEPHVHYKINSSWSKESISRMNMITTGWLIASSALRREESRGGHYREDIPIQKKEWIKKVIVRNRYEVVLS</sequence>
<evidence type="ECO:0000256" key="7">
    <source>
        <dbReference type="ARBA" id="ARBA00022642"/>
    </source>
</evidence>
<dbReference type="SUPFAM" id="SSF51905">
    <property type="entry name" value="FAD/NAD(P)-binding domain"/>
    <property type="match status" value="1"/>
</dbReference>
<dbReference type="EMBL" id="JAFELM010000044">
    <property type="protein sequence ID" value="MBM6619731.1"/>
    <property type="molecule type" value="Genomic_DNA"/>
</dbReference>
<dbReference type="InterPro" id="IPR037099">
    <property type="entry name" value="Fum_R/Succ_DH_flav-like_C_sf"/>
</dbReference>
<dbReference type="InterPro" id="IPR003953">
    <property type="entry name" value="FAD-dep_OxRdtase_2_FAD-bd"/>
</dbReference>
<dbReference type="Gene3D" id="1.20.58.100">
    <property type="entry name" value="Fumarate reductase/succinate dehydrogenase flavoprotein-like, C-terminal domain"/>
    <property type="match status" value="1"/>
</dbReference>
<comment type="similarity">
    <text evidence="3 12">Belongs to the FAD-dependent oxidoreductase 2 family. NadB subfamily.</text>
</comment>
<keyword evidence="9 12" id="KW-0560">Oxidoreductase</keyword>
<feature type="domain" description="FAD-dependent oxidoreductase 2 FAD-binding" evidence="13">
    <location>
        <begin position="5"/>
        <end position="370"/>
    </location>
</feature>
<gene>
    <name evidence="15" type="primary">nadB</name>
    <name evidence="15" type="ORF">JR050_18885</name>
</gene>
<evidence type="ECO:0000259" key="14">
    <source>
        <dbReference type="Pfam" id="PF02910"/>
    </source>
</evidence>
<dbReference type="EC" id="1.4.3.16" evidence="4 11"/>
<name>A0ABS2DML1_9BACI</name>
<dbReference type="PRINTS" id="PR00368">
    <property type="entry name" value="FADPNR"/>
</dbReference>
<comment type="cofactor">
    <cofactor evidence="1 12">
        <name>FAD</name>
        <dbReference type="ChEBI" id="CHEBI:57692"/>
    </cofactor>
</comment>